<reference evidence="1" key="4">
    <citation type="submission" date="2019-03" db="UniProtKB">
        <authorList>
            <consortium name="EnsemblPlants"/>
        </authorList>
    </citation>
    <scope>IDENTIFICATION</scope>
</reference>
<name>A0A453JSW7_AEGTS</name>
<proteinExistence type="predicted"/>
<reference evidence="1" key="3">
    <citation type="journal article" date="2017" name="Nature">
        <title>Genome sequence of the progenitor of the wheat D genome Aegilops tauschii.</title>
        <authorList>
            <person name="Luo M.C."/>
            <person name="Gu Y.Q."/>
            <person name="Puiu D."/>
            <person name="Wang H."/>
            <person name="Twardziok S.O."/>
            <person name="Deal K.R."/>
            <person name="Huo N."/>
            <person name="Zhu T."/>
            <person name="Wang L."/>
            <person name="Wang Y."/>
            <person name="McGuire P.E."/>
            <person name="Liu S."/>
            <person name="Long H."/>
            <person name="Ramasamy R.K."/>
            <person name="Rodriguez J.C."/>
            <person name="Van S.L."/>
            <person name="Yuan L."/>
            <person name="Wang Z."/>
            <person name="Xia Z."/>
            <person name="Xiao L."/>
            <person name="Anderson O.D."/>
            <person name="Ouyang S."/>
            <person name="Liang Y."/>
            <person name="Zimin A.V."/>
            <person name="Pertea G."/>
            <person name="Qi P."/>
            <person name="Bennetzen J.L."/>
            <person name="Dai X."/>
            <person name="Dawson M.W."/>
            <person name="Muller H.G."/>
            <person name="Kugler K."/>
            <person name="Rivarola-Duarte L."/>
            <person name="Spannagl M."/>
            <person name="Mayer K.F.X."/>
            <person name="Lu F.H."/>
            <person name="Bevan M.W."/>
            <person name="Leroy P."/>
            <person name="Li P."/>
            <person name="You F.M."/>
            <person name="Sun Q."/>
            <person name="Liu Z."/>
            <person name="Lyons E."/>
            <person name="Wicker T."/>
            <person name="Salzberg S.L."/>
            <person name="Devos K.M."/>
            <person name="Dvorak J."/>
        </authorList>
    </citation>
    <scope>NUCLEOTIDE SEQUENCE [LARGE SCALE GENOMIC DNA]</scope>
    <source>
        <strain evidence="1">cv. AL8/78</strain>
    </source>
</reference>
<dbReference type="Gramene" id="AET5Gv20180600.22">
    <property type="protein sequence ID" value="AET5Gv20180600.22"/>
    <property type="gene ID" value="AET5Gv20180600"/>
</dbReference>
<accession>A0A453JSW7</accession>
<reference evidence="2" key="1">
    <citation type="journal article" date="2014" name="Science">
        <title>Ancient hybridizations among the ancestral genomes of bread wheat.</title>
        <authorList>
            <consortium name="International Wheat Genome Sequencing Consortium,"/>
            <person name="Marcussen T."/>
            <person name="Sandve S.R."/>
            <person name="Heier L."/>
            <person name="Spannagl M."/>
            <person name="Pfeifer M."/>
            <person name="Jakobsen K.S."/>
            <person name="Wulff B.B."/>
            <person name="Steuernagel B."/>
            <person name="Mayer K.F."/>
            <person name="Olsen O.A."/>
        </authorList>
    </citation>
    <scope>NUCLEOTIDE SEQUENCE [LARGE SCALE GENOMIC DNA]</scope>
    <source>
        <strain evidence="2">cv. AL8/78</strain>
    </source>
</reference>
<organism evidence="1 2">
    <name type="scientific">Aegilops tauschii subsp. strangulata</name>
    <name type="common">Goatgrass</name>
    <dbReference type="NCBI Taxonomy" id="200361"/>
    <lineage>
        <taxon>Eukaryota</taxon>
        <taxon>Viridiplantae</taxon>
        <taxon>Streptophyta</taxon>
        <taxon>Embryophyta</taxon>
        <taxon>Tracheophyta</taxon>
        <taxon>Spermatophyta</taxon>
        <taxon>Magnoliopsida</taxon>
        <taxon>Liliopsida</taxon>
        <taxon>Poales</taxon>
        <taxon>Poaceae</taxon>
        <taxon>BOP clade</taxon>
        <taxon>Pooideae</taxon>
        <taxon>Triticodae</taxon>
        <taxon>Triticeae</taxon>
        <taxon>Triticinae</taxon>
        <taxon>Aegilops</taxon>
    </lineage>
</organism>
<reference evidence="1" key="5">
    <citation type="journal article" date="2021" name="G3 (Bethesda)">
        <title>Aegilops tauschii genome assembly Aet v5.0 features greater sequence contiguity and improved annotation.</title>
        <authorList>
            <person name="Wang L."/>
            <person name="Zhu T."/>
            <person name="Rodriguez J.C."/>
            <person name="Deal K.R."/>
            <person name="Dubcovsky J."/>
            <person name="McGuire P.E."/>
            <person name="Lux T."/>
            <person name="Spannagl M."/>
            <person name="Mayer K.F.X."/>
            <person name="Baldrich P."/>
            <person name="Meyers B.C."/>
            <person name="Huo N."/>
            <person name="Gu Y.Q."/>
            <person name="Zhou H."/>
            <person name="Devos K.M."/>
            <person name="Bennetzen J.L."/>
            <person name="Unver T."/>
            <person name="Budak H."/>
            <person name="Gulick P.J."/>
            <person name="Galiba G."/>
            <person name="Kalapos B."/>
            <person name="Nelson D.R."/>
            <person name="Li P."/>
            <person name="You F.M."/>
            <person name="Luo M.C."/>
            <person name="Dvorak J."/>
        </authorList>
    </citation>
    <scope>NUCLEOTIDE SEQUENCE [LARGE SCALE GENOMIC DNA]</scope>
    <source>
        <strain evidence="1">cv. AL8/78</strain>
    </source>
</reference>
<evidence type="ECO:0000313" key="2">
    <source>
        <dbReference type="Proteomes" id="UP000015105"/>
    </source>
</evidence>
<keyword evidence="2" id="KW-1185">Reference proteome</keyword>
<dbReference type="EnsemblPlants" id="AET5Gv20180600.22">
    <property type="protein sequence ID" value="AET5Gv20180600.22"/>
    <property type="gene ID" value="AET5Gv20180600"/>
</dbReference>
<protein>
    <submittedName>
        <fullName evidence="1">Uncharacterized protein</fullName>
    </submittedName>
</protein>
<sequence>MKLTSCRKIRTGTVVYSLYILLATNVNAIATFTLKLHLFSCNRISGNAHLSTILLYAKHQLMYVHT</sequence>
<evidence type="ECO:0000313" key="1">
    <source>
        <dbReference type="EnsemblPlants" id="AET5Gv20180600.22"/>
    </source>
</evidence>
<reference evidence="2" key="2">
    <citation type="journal article" date="2017" name="Nat. Plants">
        <title>The Aegilops tauschii genome reveals multiple impacts of transposons.</title>
        <authorList>
            <person name="Zhao G."/>
            <person name="Zou C."/>
            <person name="Li K."/>
            <person name="Wang K."/>
            <person name="Li T."/>
            <person name="Gao L."/>
            <person name="Zhang X."/>
            <person name="Wang H."/>
            <person name="Yang Z."/>
            <person name="Liu X."/>
            <person name="Jiang W."/>
            <person name="Mao L."/>
            <person name="Kong X."/>
            <person name="Jiao Y."/>
            <person name="Jia J."/>
        </authorList>
    </citation>
    <scope>NUCLEOTIDE SEQUENCE [LARGE SCALE GENOMIC DNA]</scope>
    <source>
        <strain evidence="2">cv. AL8/78</strain>
    </source>
</reference>
<dbReference type="AlphaFoldDB" id="A0A453JSW7"/>
<dbReference type="Proteomes" id="UP000015105">
    <property type="component" value="Chromosome 5D"/>
</dbReference>